<evidence type="ECO:0000313" key="1">
    <source>
        <dbReference type="EMBL" id="QBY56484.1"/>
    </source>
</evidence>
<protein>
    <submittedName>
        <fullName evidence="1">Uncharacterized protein</fullName>
    </submittedName>
</protein>
<dbReference type="OrthoDB" id="6703795at2"/>
<reference evidence="1 2" key="1">
    <citation type="submission" date="2019-03" db="EMBL/GenBank/DDBJ databases">
        <title>Efficiently degradation of phenoxyalkanoic acid herbicides by Cupriavidus oxalaticus strain X32.</title>
        <authorList>
            <person name="Sheng X."/>
        </authorList>
    </citation>
    <scope>NUCLEOTIDE SEQUENCE [LARGE SCALE GENOMIC DNA]</scope>
    <source>
        <strain evidence="1 2">X32</strain>
        <plasmid evidence="1 2">unnamed4</plasmid>
    </source>
</reference>
<dbReference type="AlphaFoldDB" id="A0A4P7LJP7"/>
<accession>A0A4P7LJP7</accession>
<keyword evidence="1" id="KW-0614">Plasmid</keyword>
<geneLocation type="plasmid" evidence="1">
    <name>unnamed4</name>
</geneLocation>
<dbReference type="STRING" id="1349762.GCA_001592245_02959"/>
<dbReference type="Proteomes" id="UP000295294">
    <property type="component" value="Plasmid unnamed4"/>
</dbReference>
<proteinExistence type="predicted"/>
<dbReference type="GO" id="GO:0016829">
    <property type="term" value="F:lyase activity"/>
    <property type="evidence" value="ECO:0007669"/>
    <property type="project" value="InterPro"/>
</dbReference>
<dbReference type="SUPFAM" id="SSF54637">
    <property type="entry name" value="Thioesterase/thiol ester dehydrase-isomerase"/>
    <property type="match status" value="2"/>
</dbReference>
<dbReference type="RefSeq" id="WP_135707740.1">
    <property type="nucleotide sequence ID" value="NZ_CP038639.1"/>
</dbReference>
<dbReference type="KEGG" id="cox:E0W60_35065"/>
<evidence type="ECO:0000313" key="2">
    <source>
        <dbReference type="Proteomes" id="UP000295294"/>
    </source>
</evidence>
<organism evidence="1 2">
    <name type="scientific">Cupriavidus oxalaticus</name>
    <dbReference type="NCBI Taxonomy" id="96344"/>
    <lineage>
        <taxon>Bacteria</taxon>
        <taxon>Pseudomonadati</taxon>
        <taxon>Pseudomonadota</taxon>
        <taxon>Betaproteobacteria</taxon>
        <taxon>Burkholderiales</taxon>
        <taxon>Burkholderiaceae</taxon>
        <taxon>Cupriavidus</taxon>
    </lineage>
</organism>
<dbReference type="PANTHER" id="PTHR43664">
    <property type="entry name" value="MONOAMINE OXIDASE-RELATED"/>
    <property type="match status" value="1"/>
</dbReference>
<dbReference type="CDD" id="cd03451">
    <property type="entry name" value="FkbR2"/>
    <property type="match status" value="1"/>
</dbReference>
<gene>
    <name evidence="1" type="ORF">E0W60_35065</name>
</gene>
<name>A0A4P7LJP7_9BURK</name>
<dbReference type="EMBL" id="CP038639">
    <property type="protein sequence ID" value="QBY56484.1"/>
    <property type="molecule type" value="Genomic_DNA"/>
</dbReference>
<dbReference type="PANTHER" id="PTHR43664:SF1">
    <property type="entry name" value="BETA-METHYLMALYL-COA DEHYDRATASE"/>
    <property type="match status" value="1"/>
</dbReference>
<dbReference type="InterPro" id="IPR048274">
    <property type="entry name" value="MC_hydratase"/>
</dbReference>
<sequence length="337" mass="36513">MKINHATPRTLTEGDHSLYIGLTGSRTVVCTAETNARQLGLSRRPLEDLLVFNTAFGKTVHDISLNAVANLGYADVRFMCHVYSGDTLAVETEVIGLKENSNRKSGVVYVRSVARNQHGHEVLSWVRWVMVHKRNHGASCGAPVVPTTDAVVSGVRLRRDDYSAGVREITAMTGVTDLWEDYTVGTRIDHPGAMTINNSDHSIATRLYQNTARAHFDGYAMQSAGSQRLVYGGHIISVCRALAYDGLENSLSILAINGGSHVNPTHAGDTIACATKVIDKIDLGQDYVGGLRLRMIGVKNANASSISFPKACESRPAHPSNVVLDLDYTIAMPKRSA</sequence>
<dbReference type="InterPro" id="IPR052342">
    <property type="entry name" value="MCH/BMMD"/>
</dbReference>
<dbReference type="Gene3D" id="3.10.129.10">
    <property type="entry name" value="Hotdog Thioesterase"/>
    <property type="match status" value="1"/>
</dbReference>
<dbReference type="InterPro" id="IPR029069">
    <property type="entry name" value="HotDog_dom_sf"/>
</dbReference>
<dbReference type="Pfam" id="PF19315">
    <property type="entry name" value="MC_hydratase"/>
    <property type="match status" value="1"/>
</dbReference>